<comment type="similarity">
    <text evidence="1">Belongs to the NipSnap family.</text>
</comment>
<dbReference type="SUPFAM" id="SSF54909">
    <property type="entry name" value="Dimeric alpha+beta barrel"/>
    <property type="match status" value="2"/>
</dbReference>
<evidence type="ECO:0000256" key="1">
    <source>
        <dbReference type="ARBA" id="ARBA00005291"/>
    </source>
</evidence>
<name>A0A1B1UBK0_9BRAD</name>
<organism evidence="3 4">
    <name type="scientific">Bradyrhizobium icense</name>
    <dbReference type="NCBI Taxonomy" id="1274631"/>
    <lineage>
        <taxon>Bacteria</taxon>
        <taxon>Pseudomonadati</taxon>
        <taxon>Pseudomonadota</taxon>
        <taxon>Alphaproteobacteria</taxon>
        <taxon>Hyphomicrobiales</taxon>
        <taxon>Nitrobacteraceae</taxon>
        <taxon>Bradyrhizobium</taxon>
    </lineage>
</organism>
<protein>
    <recommendedName>
        <fullName evidence="2">NIPSNAP domain-containing protein</fullName>
    </recommendedName>
</protein>
<keyword evidence="4" id="KW-1185">Reference proteome</keyword>
<proteinExistence type="inferred from homology"/>
<feature type="domain" description="NIPSNAP" evidence="2">
    <location>
        <begin position="95"/>
        <end position="188"/>
    </location>
</feature>
<reference evidence="3 4" key="1">
    <citation type="submission" date="2016-07" db="EMBL/GenBank/DDBJ databases">
        <title>Complete genome sequence of Bradyrhizobium icense LMTR 13T, a potential inoculant strain isolated from lima bean (Phaseolus lunatus) in Peru.</title>
        <authorList>
            <person name="Ormeno-Orrillo E."/>
            <person name="Duran D."/>
            <person name="Rogel M.A."/>
            <person name="Rey L."/>
            <person name="Imperial J."/>
            <person name="Ruiz-Argueso T."/>
            <person name="Martinez-Romero E."/>
        </authorList>
    </citation>
    <scope>NUCLEOTIDE SEQUENCE [LARGE SCALE GENOMIC DNA]</scope>
    <source>
        <strain evidence="3 4">LMTR 13</strain>
    </source>
</reference>
<evidence type="ECO:0000313" key="4">
    <source>
        <dbReference type="Proteomes" id="UP000092839"/>
    </source>
</evidence>
<dbReference type="PANTHER" id="PTHR21017:SF17">
    <property type="entry name" value="PROTEIN NIPSNAP"/>
    <property type="match status" value="1"/>
</dbReference>
<dbReference type="PANTHER" id="PTHR21017">
    <property type="entry name" value="NIPSNAP-RELATED"/>
    <property type="match status" value="1"/>
</dbReference>
<dbReference type="Proteomes" id="UP000092839">
    <property type="component" value="Chromosome"/>
</dbReference>
<feature type="domain" description="NIPSNAP" evidence="2">
    <location>
        <begin position="1"/>
        <end position="83"/>
    </location>
</feature>
<gene>
    <name evidence="3" type="ORF">LMTR13_08050</name>
</gene>
<dbReference type="InterPro" id="IPR012577">
    <property type="entry name" value="NIPSNAP"/>
</dbReference>
<accession>A0A1B1UBK0</accession>
<dbReference type="Pfam" id="PF07978">
    <property type="entry name" value="NIPSNAP"/>
    <property type="match status" value="2"/>
</dbReference>
<evidence type="ECO:0000259" key="2">
    <source>
        <dbReference type="Pfam" id="PF07978"/>
    </source>
</evidence>
<dbReference type="KEGG" id="bic:LMTR13_08050"/>
<dbReference type="InterPro" id="IPR011008">
    <property type="entry name" value="Dimeric_a/b-barrel"/>
</dbReference>
<evidence type="ECO:0000313" key="3">
    <source>
        <dbReference type="EMBL" id="ANW00142.1"/>
    </source>
</evidence>
<dbReference type="EMBL" id="CP016428">
    <property type="protein sequence ID" value="ANW00142.1"/>
    <property type="molecule type" value="Genomic_DNA"/>
</dbReference>
<dbReference type="STRING" id="1274631.LMTR13_08050"/>
<dbReference type="AlphaFoldDB" id="A0A1B1UBK0"/>
<dbReference type="InterPro" id="IPR051557">
    <property type="entry name" value="NipSnap_domain"/>
</dbReference>
<sequence>MPEFLKLFGDALPKRERFSRLAAFWYTDIGPLNEVIHVWPYENASERSRIRADAVKDGSWPPATGELIRSMKAEIFEAMPGSPPFIPSDRGPFFEMSTHVLKPFTLPKMIRHWNEYLSGRDQPQALTGVFASDVGDLNRWVHIWAYRRLEERTAIRSDPIVNPGQPWKEGEVILEEETKILFPAPFSPIR</sequence>
<dbReference type="Gene3D" id="3.30.70.100">
    <property type="match status" value="2"/>
</dbReference>